<dbReference type="GO" id="GO:0008233">
    <property type="term" value="F:peptidase activity"/>
    <property type="evidence" value="ECO:0007669"/>
    <property type="project" value="UniProtKB-KW"/>
</dbReference>
<proteinExistence type="predicted"/>
<dbReference type="Pfam" id="PF02163">
    <property type="entry name" value="Peptidase_M50"/>
    <property type="match status" value="1"/>
</dbReference>
<keyword evidence="4" id="KW-0378">Hydrolase</keyword>
<gene>
    <name evidence="10" type="ORF">DV733_03250</name>
</gene>
<dbReference type="Proteomes" id="UP000296706">
    <property type="component" value="Chromosome"/>
</dbReference>
<keyword evidence="6 8" id="KW-1133">Transmembrane helix</keyword>
<feature type="transmembrane region" description="Helical" evidence="8">
    <location>
        <begin position="103"/>
        <end position="123"/>
    </location>
</feature>
<evidence type="ECO:0000259" key="9">
    <source>
        <dbReference type="Pfam" id="PF02163"/>
    </source>
</evidence>
<organism evidence="10 11">
    <name type="scientific">Halapricum salinum</name>
    <dbReference type="NCBI Taxonomy" id="1457250"/>
    <lineage>
        <taxon>Archaea</taxon>
        <taxon>Methanobacteriati</taxon>
        <taxon>Methanobacteriota</taxon>
        <taxon>Stenosarchaea group</taxon>
        <taxon>Halobacteria</taxon>
        <taxon>Halobacteriales</taxon>
        <taxon>Haloarculaceae</taxon>
        <taxon>Halapricum</taxon>
    </lineage>
</organism>
<keyword evidence="11" id="KW-1185">Reference proteome</keyword>
<evidence type="ECO:0000256" key="4">
    <source>
        <dbReference type="ARBA" id="ARBA00022801"/>
    </source>
</evidence>
<evidence type="ECO:0000256" key="6">
    <source>
        <dbReference type="ARBA" id="ARBA00022989"/>
    </source>
</evidence>
<dbReference type="InterPro" id="IPR044838">
    <property type="entry name" value="EGY1-like"/>
</dbReference>
<dbReference type="PANTHER" id="PTHR31412:SF0">
    <property type="entry name" value="ZINC METALLOPROTEASE EGY1, CHLOROPLASTIC-RELATED"/>
    <property type="match status" value="1"/>
</dbReference>
<comment type="subcellular location">
    <subcellularLocation>
        <location evidence="1">Membrane</location>
        <topology evidence="1">Multi-pass membrane protein</topology>
    </subcellularLocation>
</comment>
<feature type="transmembrane region" description="Helical" evidence="8">
    <location>
        <begin position="194"/>
        <end position="220"/>
    </location>
</feature>
<dbReference type="KEGG" id="hsn:DV733_03250"/>
<sequence length="386" mass="41589">MPPSDPLDDAPAPEALASFYDVTAVHRDGDRLLYIGEPQVPPVEVERELEPLFDERGYEIQLQARYHDGGVLPAAEHVLVARERSIGIDGIPWKIDGIPWKNVALALATVLTTLYAGTVWYHIDVGEDPLNMLHAWPFSLAVLTILGIHEFGHYAMSRLHRVDASLPYFIPIPPPFGTAGAIIRMRGRIPSRKALLDIGAAGPLAGIVATVVVTVVGLFLGPISVPPPSPGSDAAQIQFAEPLLLRGLAVLTGQPLAYSDPTQQLNPVVFAGWLGMLVTFLNLLPVGQLDGGHVLRALIGPRQETVAALIPAALFALAGMLFLWGDVTVEIGIWIVWGLFATALAYAGPADPIRETPLDPKRRAIALLTFLVGILCFMPIPFRIVA</sequence>
<evidence type="ECO:0000256" key="8">
    <source>
        <dbReference type="SAM" id="Phobius"/>
    </source>
</evidence>
<protein>
    <submittedName>
        <fullName evidence="10">Site-2 protease family protein</fullName>
    </submittedName>
</protein>
<evidence type="ECO:0000256" key="3">
    <source>
        <dbReference type="ARBA" id="ARBA00022692"/>
    </source>
</evidence>
<dbReference type="EMBL" id="CP031310">
    <property type="protein sequence ID" value="QCC50310.1"/>
    <property type="molecule type" value="Genomic_DNA"/>
</dbReference>
<dbReference type="InterPro" id="IPR008915">
    <property type="entry name" value="Peptidase_M50"/>
</dbReference>
<keyword evidence="3 8" id="KW-0812">Transmembrane</keyword>
<evidence type="ECO:0000256" key="5">
    <source>
        <dbReference type="ARBA" id="ARBA00022946"/>
    </source>
</evidence>
<dbReference type="AlphaFoldDB" id="A0A4D6H944"/>
<keyword evidence="5" id="KW-0809">Transit peptide</keyword>
<feature type="domain" description="Peptidase M50" evidence="9">
    <location>
        <begin position="138"/>
        <end position="305"/>
    </location>
</feature>
<keyword evidence="2 10" id="KW-0645">Protease</keyword>
<evidence type="ECO:0000313" key="11">
    <source>
        <dbReference type="Proteomes" id="UP000296706"/>
    </source>
</evidence>
<dbReference type="GeneID" id="39846849"/>
<accession>A0A4D6H944</accession>
<evidence type="ECO:0000256" key="7">
    <source>
        <dbReference type="ARBA" id="ARBA00023136"/>
    </source>
</evidence>
<dbReference type="PANTHER" id="PTHR31412">
    <property type="entry name" value="ZINC METALLOPROTEASE EGY1"/>
    <property type="match status" value="1"/>
</dbReference>
<feature type="transmembrane region" description="Helical" evidence="8">
    <location>
        <begin position="305"/>
        <end position="325"/>
    </location>
</feature>
<dbReference type="RefSeq" id="WP_049993755.1">
    <property type="nucleotide sequence ID" value="NZ_CP031310.1"/>
</dbReference>
<evidence type="ECO:0000256" key="1">
    <source>
        <dbReference type="ARBA" id="ARBA00004141"/>
    </source>
</evidence>
<feature type="transmembrane region" description="Helical" evidence="8">
    <location>
        <begin position="365"/>
        <end position="385"/>
    </location>
</feature>
<dbReference type="STRING" id="1457250.GCA_000755225_02947"/>
<reference evidence="10 11" key="1">
    <citation type="journal article" date="2019" name="Nat. Commun.">
        <title>A new type of DNA phosphorothioation-based antiviral system in archaea.</title>
        <authorList>
            <person name="Xiong L."/>
            <person name="Liu S."/>
            <person name="Chen S."/>
            <person name="Xiao Y."/>
            <person name="Zhu B."/>
            <person name="Gao Y."/>
            <person name="Zhang Y."/>
            <person name="Chen B."/>
            <person name="Luo J."/>
            <person name="Deng Z."/>
            <person name="Chen X."/>
            <person name="Wang L."/>
            <person name="Chen S."/>
        </authorList>
    </citation>
    <scope>NUCLEOTIDE SEQUENCE [LARGE SCALE GENOMIC DNA]</scope>
    <source>
        <strain evidence="10 11">CBA1105</strain>
    </source>
</reference>
<evidence type="ECO:0000256" key="2">
    <source>
        <dbReference type="ARBA" id="ARBA00022670"/>
    </source>
</evidence>
<dbReference type="OrthoDB" id="19110at2157"/>
<keyword evidence="7 8" id="KW-0472">Membrane</keyword>
<evidence type="ECO:0000313" key="10">
    <source>
        <dbReference type="EMBL" id="QCC50310.1"/>
    </source>
</evidence>
<feature type="transmembrane region" description="Helical" evidence="8">
    <location>
        <begin position="265"/>
        <end position="284"/>
    </location>
</feature>
<dbReference type="GO" id="GO:0016020">
    <property type="term" value="C:membrane"/>
    <property type="evidence" value="ECO:0007669"/>
    <property type="project" value="UniProtKB-SubCell"/>
</dbReference>
<dbReference type="GO" id="GO:0006508">
    <property type="term" value="P:proteolysis"/>
    <property type="evidence" value="ECO:0007669"/>
    <property type="project" value="UniProtKB-KW"/>
</dbReference>
<name>A0A4D6H944_9EURY</name>
<dbReference type="CDD" id="cd06160">
    <property type="entry name" value="S2P-M50_like_2"/>
    <property type="match status" value="1"/>
</dbReference>
<feature type="transmembrane region" description="Helical" evidence="8">
    <location>
        <begin position="331"/>
        <end position="353"/>
    </location>
</feature>
<feature type="transmembrane region" description="Helical" evidence="8">
    <location>
        <begin position="135"/>
        <end position="152"/>
    </location>
</feature>